<evidence type="ECO:0000313" key="3">
    <source>
        <dbReference type="Proteomes" id="UP001189429"/>
    </source>
</evidence>
<reference evidence="2" key="1">
    <citation type="submission" date="2023-10" db="EMBL/GenBank/DDBJ databases">
        <authorList>
            <person name="Chen Y."/>
            <person name="Shah S."/>
            <person name="Dougan E. K."/>
            <person name="Thang M."/>
            <person name="Chan C."/>
        </authorList>
    </citation>
    <scope>NUCLEOTIDE SEQUENCE [LARGE SCALE GENOMIC DNA]</scope>
</reference>
<feature type="compositionally biased region" description="Polar residues" evidence="1">
    <location>
        <begin position="1"/>
        <end position="15"/>
    </location>
</feature>
<name>A0ABN9W6B5_9DINO</name>
<feature type="compositionally biased region" description="Low complexity" evidence="1">
    <location>
        <begin position="59"/>
        <end position="72"/>
    </location>
</feature>
<protein>
    <submittedName>
        <fullName evidence="2">Uncharacterized protein</fullName>
    </submittedName>
</protein>
<gene>
    <name evidence="2" type="ORF">PCOR1329_LOCUS64095</name>
</gene>
<feature type="region of interest" description="Disordered" evidence="1">
    <location>
        <begin position="34"/>
        <end position="159"/>
    </location>
</feature>
<accession>A0ABN9W6B5</accession>
<evidence type="ECO:0000313" key="2">
    <source>
        <dbReference type="EMBL" id="CAK0881163.1"/>
    </source>
</evidence>
<evidence type="ECO:0000256" key="1">
    <source>
        <dbReference type="SAM" id="MobiDB-lite"/>
    </source>
</evidence>
<keyword evidence="3" id="KW-1185">Reference proteome</keyword>
<sequence length="159" mass="16253">MHAWSKRSNVTTTVRPYTPGSITAHLAGLLKPLGVLDGSPVAHSGHERPRRATSYRGPTSGSAAATASSSAKTTKRQGSPGSQDSTRKLQECSSCRPSDRCHLDGAMRLAAAAETGAGTSRRASSESPRSSNRGYGAPHRGPRAVLAGGLPASPLAGPA</sequence>
<dbReference type="EMBL" id="CAUYUJ010018160">
    <property type="protein sequence ID" value="CAK0881163.1"/>
    <property type="molecule type" value="Genomic_DNA"/>
</dbReference>
<dbReference type="Proteomes" id="UP001189429">
    <property type="component" value="Unassembled WGS sequence"/>
</dbReference>
<feature type="region of interest" description="Disordered" evidence="1">
    <location>
        <begin position="1"/>
        <end position="20"/>
    </location>
</feature>
<comment type="caution">
    <text evidence="2">The sequence shown here is derived from an EMBL/GenBank/DDBJ whole genome shotgun (WGS) entry which is preliminary data.</text>
</comment>
<proteinExistence type="predicted"/>
<feature type="compositionally biased region" description="Low complexity" evidence="1">
    <location>
        <begin position="120"/>
        <end position="133"/>
    </location>
</feature>
<organism evidence="2 3">
    <name type="scientific">Prorocentrum cordatum</name>
    <dbReference type="NCBI Taxonomy" id="2364126"/>
    <lineage>
        <taxon>Eukaryota</taxon>
        <taxon>Sar</taxon>
        <taxon>Alveolata</taxon>
        <taxon>Dinophyceae</taxon>
        <taxon>Prorocentrales</taxon>
        <taxon>Prorocentraceae</taxon>
        <taxon>Prorocentrum</taxon>
    </lineage>
</organism>